<dbReference type="Pfam" id="PF00014">
    <property type="entry name" value="Kunitz_BPTI"/>
    <property type="match status" value="1"/>
</dbReference>
<dbReference type="OrthoDB" id="6371761at2759"/>
<gene>
    <name evidence="8" type="ORF">DAPPUDRAFT_306450</name>
</gene>
<feature type="chain" id="PRO_5003240465" description="BPTI/Kunitz inhibitor domain-containing protein" evidence="6">
    <location>
        <begin position="28"/>
        <end position="305"/>
    </location>
</feature>
<keyword evidence="5" id="KW-1015">Disulfide bond</keyword>
<evidence type="ECO:0000256" key="3">
    <source>
        <dbReference type="ARBA" id="ARBA00022690"/>
    </source>
</evidence>
<evidence type="ECO:0000313" key="8">
    <source>
        <dbReference type="EMBL" id="EFX87676.1"/>
    </source>
</evidence>
<evidence type="ECO:0000256" key="4">
    <source>
        <dbReference type="ARBA" id="ARBA00022900"/>
    </source>
</evidence>
<keyword evidence="6" id="KW-0732">Signal</keyword>
<dbReference type="EMBL" id="GL732527">
    <property type="protein sequence ID" value="EFX87676.1"/>
    <property type="molecule type" value="Genomic_DNA"/>
</dbReference>
<dbReference type="Gene3D" id="4.10.410.10">
    <property type="entry name" value="Pancreatic trypsin inhibitor Kunitz domain"/>
    <property type="match status" value="1"/>
</dbReference>
<evidence type="ECO:0000256" key="1">
    <source>
        <dbReference type="ARBA" id="ARBA00004613"/>
    </source>
</evidence>
<evidence type="ECO:0000256" key="2">
    <source>
        <dbReference type="ARBA" id="ARBA00022525"/>
    </source>
</evidence>
<evidence type="ECO:0000259" key="7">
    <source>
        <dbReference type="PROSITE" id="PS50279"/>
    </source>
</evidence>
<dbReference type="GO" id="GO:0004867">
    <property type="term" value="F:serine-type endopeptidase inhibitor activity"/>
    <property type="evidence" value="ECO:0000318"/>
    <property type="project" value="GO_Central"/>
</dbReference>
<dbReference type="CDD" id="cd00109">
    <property type="entry name" value="Kunitz-type"/>
    <property type="match status" value="1"/>
</dbReference>
<feature type="signal peptide" evidence="6">
    <location>
        <begin position="1"/>
        <end position="27"/>
    </location>
</feature>
<reference evidence="8 9" key="1">
    <citation type="journal article" date="2011" name="Science">
        <title>The ecoresponsive genome of Daphnia pulex.</title>
        <authorList>
            <person name="Colbourne J.K."/>
            <person name="Pfrender M.E."/>
            <person name="Gilbert D."/>
            <person name="Thomas W.K."/>
            <person name="Tucker A."/>
            <person name="Oakley T.H."/>
            <person name="Tokishita S."/>
            <person name="Aerts A."/>
            <person name="Arnold G.J."/>
            <person name="Basu M.K."/>
            <person name="Bauer D.J."/>
            <person name="Caceres C.E."/>
            <person name="Carmel L."/>
            <person name="Casola C."/>
            <person name="Choi J.H."/>
            <person name="Detter J.C."/>
            <person name="Dong Q."/>
            <person name="Dusheyko S."/>
            <person name="Eads B.D."/>
            <person name="Frohlich T."/>
            <person name="Geiler-Samerotte K.A."/>
            <person name="Gerlach D."/>
            <person name="Hatcher P."/>
            <person name="Jogdeo S."/>
            <person name="Krijgsveld J."/>
            <person name="Kriventseva E.V."/>
            <person name="Kultz D."/>
            <person name="Laforsch C."/>
            <person name="Lindquist E."/>
            <person name="Lopez J."/>
            <person name="Manak J.R."/>
            <person name="Muller J."/>
            <person name="Pangilinan J."/>
            <person name="Patwardhan R.P."/>
            <person name="Pitluck S."/>
            <person name="Pritham E.J."/>
            <person name="Rechtsteiner A."/>
            <person name="Rho M."/>
            <person name="Rogozin I.B."/>
            <person name="Sakarya O."/>
            <person name="Salamov A."/>
            <person name="Schaack S."/>
            <person name="Shapiro H."/>
            <person name="Shiga Y."/>
            <person name="Skalitzky C."/>
            <person name="Smith Z."/>
            <person name="Souvorov A."/>
            <person name="Sung W."/>
            <person name="Tang Z."/>
            <person name="Tsuchiya D."/>
            <person name="Tu H."/>
            <person name="Vos H."/>
            <person name="Wang M."/>
            <person name="Wolf Y.I."/>
            <person name="Yamagata H."/>
            <person name="Yamada T."/>
            <person name="Ye Y."/>
            <person name="Shaw J.R."/>
            <person name="Andrews J."/>
            <person name="Crease T.J."/>
            <person name="Tang H."/>
            <person name="Lucas S.M."/>
            <person name="Robertson H.M."/>
            <person name="Bork P."/>
            <person name="Koonin E.V."/>
            <person name="Zdobnov E.M."/>
            <person name="Grigoriev I.V."/>
            <person name="Lynch M."/>
            <person name="Boore J.L."/>
        </authorList>
    </citation>
    <scope>NUCLEOTIDE SEQUENCE [LARGE SCALE GENOMIC DNA]</scope>
</reference>
<keyword evidence="2" id="KW-0964">Secreted</keyword>
<evidence type="ECO:0000313" key="9">
    <source>
        <dbReference type="Proteomes" id="UP000000305"/>
    </source>
</evidence>
<dbReference type="InterPro" id="IPR002223">
    <property type="entry name" value="Kunitz_BPTI"/>
</dbReference>
<organism evidence="8 9">
    <name type="scientific">Daphnia pulex</name>
    <name type="common">Water flea</name>
    <dbReference type="NCBI Taxonomy" id="6669"/>
    <lineage>
        <taxon>Eukaryota</taxon>
        <taxon>Metazoa</taxon>
        <taxon>Ecdysozoa</taxon>
        <taxon>Arthropoda</taxon>
        <taxon>Crustacea</taxon>
        <taxon>Branchiopoda</taxon>
        <taxon>Diplostraca</taxon>
        <taxon>Cladocera</taxon>
        <taxon>Anomopoda</taxon>
        <taxon>Daphniidae</taxon>
        <taxon>Daphnia</taxon>
    </lineage>
</organism>
<accession>E9FZ12</accession>
<dbReference type="InterPro" id="IPR050098">
    <property type="entry name" value="TFPI/VKTCI-like"/>
</dbReference>
<keyword evidence="3" id="KW-0646">Protease inhibitor</keyword>
<keyword evidence="9" id="KW-1185">Reference proteome</keyword>
<dbReference type="GO" id="GO:0005615">
    <property type="term" value="C:extracellular space"/>
    <property type="evidence" value="ECO:0000318"/>
    <property type="project" value="GO_Central"/>
</dbReference>
<comment type="subcellular location">
    <subcellularLocation>
        <location evidence="1">Secreted</location>
    </subcellularLocation>
</comment>
<dbReference type="SUPFAM" id="SSF57362">
    <property type="entry name" value="BPTI-like"/>
    <property type="match status" value="1"/>
</dbReference>
<dbReference type="KEGG" id="dpx:DAPPUDRAFT_306450"/>
<keyword evidence="4" id="KW-0722">Serine protease inhibitor</keyword>
<sequence>MDYSKSTRANGIVTLGLLLLFVMKTVGQNSTTVPYSEWYNNREVYKLTIFGDPPESRGRLNGPSYDGWVQEQQNNWRDKCTAQPDVGKCNTTETAWYYDNQTQVCTTFSGCKTIQNSYKSKEECVQVCEQYSKKKPLPISTEVPIVTESATPLTKPPTTEMSKSKNKTTPNVITELKTEMSTRLPEPSRFVTAGIPKKVMLDAVVQVTTQKGEPSCGHKLHKLAGTYLQQSAGVPRPISIHDHATIATEHLIGATIDRLSMELFTDCSLVNITRTKWLTTEVEPTPDGGMFIYQVGLQTITFIHP</sequence>
<dbReference type="PROSITE" id="PS50279">
    <property type="entry name" value="BPTI_KUNITZ_2"/>
    <property type="match status" value="1"/>
</dbReference>
<protein>
    <recommendedName>
        <fullName evidence="7">BPTI/Kunitz inhibitor domain-containing protein</fullName>
    </recommendedName>
</protein>
<evidence type="ECO:0000256" key="6">
    <source>
        <dbReference type="SAM" id="SignalP"/>
    </source>
</evidence>
<dbReference type="Proteomes" id="UP000000305">
    <property type="component" value="Unassembled WGS sequence"/>
</dbReference>
<name>E9FZ12_DAPPU</name>
<dbReference type="PANTHER" id="PTHR10083:SF381">
    <property type="entry name" value="BPTI_KUNITZ INHIBITOR DOMAIN-CONTAINING PROTEIN"/>
    <property type="match status" value="1"/>
</dbReference>
<proteinExistence type="predicted"/>
<dbReference type="InterPro" id="IPR036880">
    <property type="entry name" value="Kunitz_BPTI_sf"/>
</dbReference>
<dbReference type="InParanoid" id="E9FZ12"/>
<evidence type="ECO:0000256" key="5">
    <source>
        <dbReference type="ARBA" id="ARBA00023157"/>
    </source>
</evidence>
<dbReference type="SMART" id="SM00131">
    <property type="entry name" value="KU"/>
    <property type="match status" value="1"/>
</dbReference>
<dbReference type="AlphaFoldDB" id="E9FZ12"/>
<dbReference type="PANTHER" id="PTHR10083">
    <property type="entry name" value="KUNITZ-TYPE PROTEASE INHIBITOR-RELATED"/>
    <property type="match status" value="1"/>
</dbReference>
<feature type="domain" description="BPTI/Kunitz inhibitor" evidence="7">
    <location>
        <begin position="80"/>
        <end position="128"/>
    </location>
</feature>
<dbReference type="HOGENOM" id="CLU_912944_0_0_1"/>